<dbReference type="EMBL" id="NITZ01000019">
    <property type="protein sequence ID" value="PHM47424.1"/>
    <property type="molecule type" value="Genomic_DNA"/>
</dbReference>
<sequence length="410" mass="46751">MQKAPHTYSWGLLPTQVKKIVRKREWDNLSSLKARLLGVKPFPIRISLKPPSGVFALSDLAHFQRVVSEWKSFPHQEMVLWSSKRFRELSEQVIPIWVEIESMQQLIEFLGQDAIRRSVIWERNMKPFLHIDEVLYSALIKNIEIVEKITLKEAELLAKLLPQLKQGLGKGQYLRALPIIGIDTKFLESHLFLLEELVNTLHGGAVFEAGGLVDWLECQTNPKGWLTVRPLCPHVADALGGLRILQLPYELLKEYEFPASNILVVENLQSGLALPDMSDTVAVIGGGKNIAWMDALWLKKKRVGYWGDIDTWGLTFLSDARGKCAGLESIMMDINTVKIHEDRMGIEDKPTKVVPDFLSEEEVNLFNGLISGRFQSSRLEQERLSSDYIKHQLADWLTKQSLPKRAINNR</sequence>
<dbReference type="Pfam" id="PF11795">
    <property type="entry name" value="DUF3322"/>
    <property type="match status" value="1"/>
</dbReference>
<dbReference type="Proteomes" id="UP000221980">
    <property type="component" value="Unassembled WGS sequence"/>
</dbReference>
<dbReference type="InterPro" id="IPR024537">
    <property type="entry name" value="DUF3322"/>
</dbReference>
<feature type="domain" description="Wadjet protein JetD C-terminal" evidence="1">
    <location>
        <begin position="222"/>
        <end position="392"/>
    </location>
</feature>
<proteinExistence type="predicted"/>
<name>A0A2D0JM82_9GAMM</name>
<dbReference type="AlphaFoldDB" id="A0A2D0JM82"/>
<dbReference type="Pfam" id="PF09983">
    <property type="entry name" value="JetD_C"/>
    <property type="match status" value="1"/>
</dbReference>
<evidence type="ECO:0000313" key="4">
    <source>
        <dbReference type="Proteomes" id="UP000221980"/>
    </source>
</evidence>
<dbReference type="RefSeq" id="WP_099115316.1">
    <property type="nucleotide sequence ID" value="NZ_CAWNQI010000050.1"/>
</dbReference>
<dbReference type="InterPro" id="IPR024534">
    <property type="entry name" value="JetD_C"/>
</dbReference>
<comment type="caution">
    <text evidence="3">The sequence shown here is derived from an EMBL/GenBank/DDBJ whole genome shotgun (WGS) entry which is preliminary data.</text>
</comment>
<reference evidence="3 4" key="1">
    <citation type="journal article" date="2017" name="Nat. Microbiol.">
        <title>Natural product diversity associated with the nematode symbionts Photorhabdus and Xenorhabdus.</title>
        <authorList>
            <person name="Tobias N.J."/>
            <person name="Wolff H."/>
            <person name="Djahanschiri B."/>
            <person name="Grundmann F."/>
            <person name="Kronenwerth M."/>
            <person name="Shi Y.M."/>
            <person name="Simonyi S."/>
            <person name="Grun P."/>
            <person name="Shapiro-Ilan D."/>
            <person name="Pidot S.J."/>
            <person name="Stinear T.P."/>
            <person name="Ebersberger I."/>
            <person name="Bode H.B."/>
        </authorList>
    </citation>
    <scope>NUCLEOTIDE SEQUENCE [LARGE SCALE GENOMIC DNA]</scope>
    <source>
        <strain evidence="3 4">DSM 17902</strain>
    </source>
</reference>
<accession>A0A2D0JM82</accession>
<feature type="domain" description="DUF3322" evidence="2">
    <location>
        <begin position="14"/>
        <end position="198"/>
    </location>
</feature>
<gene>
    <name evidence="3" type="ORF">Xmir_03329</name>
</gene>
<keyword evidence="4" id="KW-1185">Reference proteome</keyword>
<evidence type="ECO:0000313" key="3">
    <source>
        <dbReference type="EMBL" id="PHM47424.1"/>
    </source>
</evidence>
<evidence type="ECO:0008006" key="5">
    <source>
        <dbReference type="Google" id="ProtNLM"/>
    </source>
</evidence>
<evidence type="ECO:0000259" key="2">
    <source>
        <dbReference type="Pfam" id="PF11795"/>
    </source>
</evidence>
<dbReference type="OrthoDB" id="322908at2"/>
<evidence type="ECO:0000259" key="1">
    <source>
        <dbReference type="Pfam" id="PF09983"/>
    </source>
</evidence>
<protein>
    <recommendedName>
        <fullName evidence="5">Wadjet protein JetD C-terminal domain-containing protein</fullName>
    </recommendedName>
</protein>
<organism evidence="3 4">
    <name type="scientific">Xenorhabdus miraniensis</name>
    <dbReference type="NCBI Taxonomy" id="351674"/>
    <lineage>
        <taxon>Bacteria</taxon>
        <taxon>Pseudomonadati</taxon>
        <taxon>Pseudomonadota</taxon>
        <taxon>Gammaproteobacteria</taxon>
        <taxon>Enterobacterales</taxon>
        <taxon>Morganellaceae</taxon>
        <taxon>Xenorhabdus</taxon>
    </lineage>
</organism>